<reference evidence="1 2" key="1">
    <citation type="submission" date="2024-12" db="EMBL/GenBank/DDBJ databases">
        <authorList>
            <person name="Hu S."/>
        </authorList>
    </citation>
    <scope>NUCLEOTIDE SEQUENCE [LARGE SCALE GENOMIC DNA]</scope>
    <source>
        <strain evidence="1 2">P-25</strain>
    </source>
</reference>
<sequence>MIDLWCRALQNGVDWTDLGTVVSKVTELTSGDALSYSFSTPIGVAHLLALGS</sequence>
<gene>
    <name evidence="1" type="ORF">E5L68_005435</name>
</gene>
<proteinExistence type="predicted"/>
<evidence type="ECO:0000313" key="2">
    <source>
        <dbReference type="Proteomes" id="UP001517367"/>
    </source>
</evidence>
<dbReference type="Proteomes" id="UP001517367">
    <property type="component" value="Unassembled WGS sequence"/>
</dbReference>
<name>A0ABW9JEI8_9SPHI</name>
<protein>
    <submittedName>
        <fullName evidence="1">Uncharacterized protein</fullName>
    </submittedName>
</protein>
<comment type="caution">
    <text evidence="1">The sequence shown here is derived from an EMBL/GenBank/DDBJ whole genome shotgun (WGS) entry which is preliminary data.</text>
</comment>
<dbReference type="EMBL" id="SRMP02000006">
    <property type="protein sequence ID" value="MFN0290822.1"/>
    <property type="molecule type" value="Genomic_DNA"/>
</dbReference>
<organism evidence="1 2">
    <name type="scientific">Pedobacter helvus</name>
    <dbReference type="NCBI Taxonomy" id="2563444"/>
    <lineage>
        <taxon>Bacteria</taxon>
        <taxon>Pseudomonadati</taxon>
        <taxon>Bacteroidota</taxon>
        <taxon>Sphingobacteriia</taxon>
        <taxon>Sphingobacteriales</taxon>
        <taxon>Sphingobacteriaceae</taxon>
        <taxon>Pedobacter</taxon>
    </lineage>
</organism>
<accession>A0ABW9JEI8</accession>
<keyword evidence="2" id="KW-1185">Reference proteome</keyword>
<dbReference type="RefSeq" id="WP_171046998.1">
    <property type="nucleotide sequence ID" value="NZ_SRMP02000006.1"/>
</dbReference>
<evidence type="ECO:0000313" key="1">
    <source>
        <dbReference type="EMBL" id="MFN0290822.1"/>
    </source>
</evidence>